<comment type="caution">
    <text evidence="3">The sequence shown here is derived from an EMBL/GenBank/DDBJ whole genome shotgun (WGS) entry which is preliminary data.</text>
</comment>
<feature type="signal peptide" evidence="2">
    <location>
        <begin position="1"/>
        <end position="28"/>
    </location>
</feature>
<dbReference type="STRING" id="76021.BS329_08245"/>
<dbReference type="Proteomes" id="UP000187486">
    <property type="component" value="Unassembled WGS sequence"/>
</dbReference>
<protein>
    <recommendedName>
        <fullName evidence="5">LPXTG cell wall anchor domain-containing protein</fullName>
    </recommendedName>
</protein>
<keyword evidence="1" id="KW-0812">Transmembrane</keyword>
<gene>
    <name evidence="3" type="ORF">BS329_08245</name>
</gene>
<dbReference type="EMBL" id="MQUQ01000004">
    <property type="protein sequence ID" value="OLZ54507.1"/>
    <property type="molecule type" value="Genomic_DNA"/>
</dbReference>
<evidence type="ECO:0000313" key="3">
    <source>
        <dbReference type="EMBL" id="OLZ54507.1"/>
    </source>
</evidence>
<keyword evidence="4" id="KW-1185">Reference proteome</keyword>
<keyword evidence="1" id="KW-0472">Membrane</keyword>
<evidence type="ECO:0000313" key="4">
    <source>
        <dbReference type="Proteomes" id="UP000187486"/>
    </source>
</evidence>
<keyword evidence="2" id="KW-0732">Signal</keyword>
<reference evidence="3 4" key="1">
    <citation type="submission" date="2016-01" db="EMBL/GenBank/DDBJ databases">
        <title>Amycolatopsis coloradensis genome sequencing and assembly.</title>
        <authorList>
            <person name="Mayilraj S."/>
        </authorList>
    </citation>
    <scope>NUCLEOTIDE SEQUENCE [LARGE SCALE GENOMIC DNA]</scope>
    <source>
        <strain evidence="3 4">DSM 44225</strain>
    </source>
</reference>
<keyword evidence="1" id="KW-1133">Transmembrane helix</keyword>
<feature type="chain" id="PRO_5038639207" description="LPXTG cell wall anchor domain-containing protein" evidence="2">
    <location>
        <begin position="29"/>
        <end position="257"/>
    </location>
</feature>
<accession>A0A1R0KYT1</accession>
<organism evidence="3 4">
    <name type="scientific">Amycolatopsis coloradensis</name>
    <dbReference type="NCBI Taxonomy" id="76021"/>
    <lineage>
        <taxon>Bacteria</taxon>
        <taxon>Bacillati</taxon>
        <taxon>Actinomycetota</taxon>
        <taxon>Actinomycetes</taxon>
        <taxon>Pseudonocardiales</taxon>
        <taxon>Pseudonocardiaceae</taxon>
        <taxon>Amycolatopsis</taxon>
    </lineage>
</organism>
<evidence type="ECO:0000256" key="2">
    <source>
        <dbReference type="SAM" id="SignalP"/>
    </source>
</evidence>
<evidence type="ECO:0008006" key="5">
    <source>
        <dbReference type="Google" id="ProtNLM"/>
    </source>
</evidence>
<dbReference type="OrthoDB" id="3470164at2"/>
<name>A0A1R0KYT1_9PSEU</name>
<feature type="transmembrane region" description="Helical" evidence="1">
    <location>
        <begin position="225"/>
        <end position="248"/>
    </location>
</feature>
<dbReference type="RefSeq" id="WP_076157527.1">
    <property type="nucleotide sequence ID" value="NZ_JBEZVB010000002.1"/>
</dbReference>
<sequence>MHKICRKFSSCLVVAVAALLPATLPAAAGEGVVPPSADDLAAAVRVAGEPGAIGLAKSNFRQVDHIEPRRITMGERGIPVFTLNPEFVRGTAGAPAGVLRSVAVTATADSGQKATLQAMPESPGKWVAASVFSGNDEETLSGRLRPGSVLLNEPQINGWYELGPDGVVLLQASLPQTPVGKFLSLSDYQREVHGRYADKLPGSDYQRNRGIGFAQATPPPADTGLPVPIVASLIAAAIAGLGVVLFAVRRKRHATPR</sequence>
<proteinExistence type="predicted"/>
<evidence type="ECO:0000256" key="1">
    <source>
        <dbReference type="SAM" id="Phobius"/>
    </source>
</evidence>
<dbReference type="AlphaFoldDB" id="A0A1R0KYT1"/>